<dbReference type="KEGG" id="ptc:phytr_6900"/>
<keyword evidence="3" id="KW-0547">Nucleotide-binding</keyword>
<dbReference type="GO" id="GO:0005524">
    <property type="term" value="F:ATP binding"/>
    <property type="evidence" value="ECO:0007669"/>
    <property type="project" value="UniProtKB-KW"/>
</dbReference>
<dbReference type="GO" id="GO:0016887">
    <property type="term" value="F:ATP hydrolysis activity"/>
    <property type="evidence" value="ECO:0007669"/>
    <property type="project" value="InterPro"/>
</dbReference>
<evidence type="ECO:0000256" key="1">
    <source>
        <dbReference type="ARBA" id="ARBA00005417"/>
    </source>
</evidence>
<sequence>MSKTVLELRGISKSYSQGGAKSCVLDNISFSLNAGEVVSIIGASGSGKSTLLHIAGLLDDSDEGTILIAGRTPEKKDDVRLRYIGFIYQFHHLLLDFNVLENILMPSFILGQKKEDDVYELLNILGIAVKAKSYPSQLSGGQQQRVAIARALINKPKLVLADEPTGNLDNKNALEVFALMKNIAKSTNTAFLIATHNMGLAEQSDKIFRLQDQKLEQIK</sequence>
<dbReference type="Gene3D" id="3.40.50.300">
    <property type="entry name" value="P-loop containing nucleotide triphosphate hydrolases"/>
    <property type="match status" value="1"/>
</dbReference>
<gene>
    <name evidence="7" type="ORF">phytr_6900</name>
</gene>
<proteinExistence type="inferred from homology"/>
<comment type="function">
    <text evidence="5">Part of an ABC transporter complex. Transmembrane domains (TMD) form a pore in the inner membrane and the ATP-binding domain (NBD) is responsible for energy generation.</text>
</comment>
<dbReference type="SMART" id="SM00382">
    <property type="entry name" value="AAA"/>
    <property type="match status" value="1"/>
</dbReference>
<evidence type="ECO:0000313" key="8">
    <source>
        <dbReference type="Proteomes" id="UP000241762"/>
    </source>
</evidence>
<dbReference type="InterPro" id="IPR027417">
    <property type="entry name" value="P-loop_NTPase"/>
</dbReference>
<feature type="domain" description="ABC transporter" evidence="6">
    <location>
        <begin position="6"/>
        <end position="218"/>
    </location>
</feature>
<dbReference type="PANTHER" id="PTHR42798">
    <property type="entry name" value="LIPOPROTEIN-RELEASING SYSTEM ATP-BINDING PROTEIN LOLD"/>
    <property type="match status" value="1"/>
</dbReference>
<comment type="similarity">
    <text evidence="1">Belongs to the ABC transporter superfamily.</text>
</comment>
<accession>A0A2P1P8P7</accession>
<evidence type="ECO:0000256" key="2">
    <source>
        <dbReference type="ARBA" id="ARBA00022448"/>
    </source>
</evidence>
<dbReference type="PANTHER" id="PTHR42798:SF2">
    <property type="entry name" value="ABC TRANSPORTER ATP-BINDING PROTEIN MG467-RELATED"/>
    <property type="match status" value="1"/>
</dbReference>
<reference evidence="7 8" key="1">
    <citation type="submission" date="2018-03" db="EMBL/GenBank/DDBJ databases">
        <title>A gene transfer event suggests a long-term partnership between eustigmatophyte algae and a novel lineage of endosymbiotic bacteria.</title>
        <authorList>
            <person name="Yurchenko T."/>
            <person name="Sevcikova T."/>
            <person name="Pribyl P."/>
            <person name="El Karkouri K."/>
            <person name="Klimes V."/>
            <person name="Amaral R."/>
            <person name="Zbrankova V."/>
            <person name="Kim E."/>
            <person name="Raoult D."/>
            <person name="Santos L.M.A."/>
            <person name="Elias M."/>
        </authorList>
    </citation>
    <scope>NUCLEOTIDE SEQUENCE [LARGE SCALE GENOMIC DNA]</scope>
    <source>
        <strain evidence="7">CCALA 838</strain>
    </source>
</reference>
<protein>
    <submittedName>
        <fullName evidence="7">ABC transporter ATP-binding protein</fullName>
    </submittedName>
</protein>
<keyword evidence="8" id="KW-1185">Reference proteome</keyword>
<dbReference type="SUPFAM" id="SSF52540">
    <property type="entry name" value="P-loop containing nucleoside triphosphate hydrolases"/>
    <property type="match status" value="1"/>
</dbReference>
<dbReference type="EMBL" id="CP027845">
    <property type="protein sequence ID" value="AVP87631.1"/>
    <property type="molecule type" value="Genomic_DNA"/>
</dbReference>
<dbReference type="RefSeq" id="WP_106874486.1">
    <property type="nucleotide sequence ID" value="NZ_CP027845.1"/>
</dbReference>
<evidence type="ECO:0000259" key="6">
    <source>
        <dbReference type="PROSITE" id="PS50893"/>
    </source>
</evidence>
<dbReference type="AlphaFoldDB" id="A0A2P1P8P7"/>
<keyword evidence="2" id="KW-0813">Transport</keyword>
<evidence type="ECO:0000256" key="5">
    <source>
        <dbReference type="ARBA" id="ARBA00024725"/>
    </source>
</evidence>
<keyword evidence="4 7" id="KW-0067">ATP-binding</keyword>
<dbReference type="PROSITE" id="PS00211">
    <property type="entry name" value="ABC_TRANSPORTER_1"/>
    <property type="match status" value="1"/>
</dbReference>
<dbReference type="InterPro" id="IPR003439">
    <property type="entry name" value="ABC_transporter-like_ATP-bd"/>
</dbReference>
<evidence type="ECO:0000313" key="7">
    <source>
        <dbReference type="EMBL" id="AVP87631.1"/>
    </source>
</evidence>
<organism evidence="7 8">
    <name type="scientific">Candidatus Phycorickettsia trachydisci</name>
    <dbReference type="NCBI Taxonomy" id="2115978"/>
    <lineage>
        <taxon>Bacteria</taxon>
        <taxon>Pseudomonadati</taxon>
        <taxon>Pseudomonadota</taxon>
        <taxon>Alphaproteobacteria</taxon>
        <taxon>Rickettsiales</taxon>
        <taxon>Rickettsiaceae</taxon>
        <taxon>Candidatus Phycorickettsia</taxon>
    </lineage>
</organism>
<dbReference type="PROSITE" id="PS50893">
    <property type="entry name" value="ABC_TRANSPORTER_2"/>
    <property type="match status" value="1"/>
</dbReference>
<name>A0A2P1P8P7_9RICK</name>
<dbReference type="InterPro" id="IPR017911">
    <property type="entry name" value="MacB-like_ATP-bd"/>
</dbReference>
<dbReference type="InterPro" id="IPR003593">
    <property type="entry name" value="AAA+_ATPase"/>
</dbReference>
<evidence type="ECO:0000256" key="4">
    <source>
        <dbReference type="ARBA" id="ARBA00022840"/>
    </source>
</evidence>
<dbReference type="CDD" id="cd03255">
    <property type="entry name" value="ABC_MJ0796_LolCDE_FtsE"/>
    <property type="match status" value="1"/>
</dbReference>
<dbReference type="OrthoDB" id="9802264at2"/>
<dbReference type="InterPro" id="IPR017871">
    <property type="entry name" value="ABC_transporter-like_CS"/>
</dbReference>
<dbReference type="Proteomes" id="UP000241762">
    <property type="component" value="Chromosome"/>
</dbReference>
<evidence type="ECO:0000256" key="3">
    <source>
        <dbReference type="ARBA" id="ARBA00022741"/>
    </source>
</evidence>
<dbReference type="Pfam" id="PF00005">
    <property type="entry name" value="ABC_tran"/>
    <property type="match status" value="1"/>
</dbReference>